<proteinExistence type="predicted"/>
<accession>A0ACB0YK84</accession>
<keyword evidence="2" id="KW-1185">Reference proteome</keyword>
<protein>
    <submittedName>
        <fullName evidence="1">Uncharacterized protein</fullName>
    </submittedName>
</protein>
<evidence type="ECO:0000313" key="1">
    <source>
        <dbReference type="EMBL" id="CAK5050524.1"/>
    </source>
</evidence>
<reference evidence="1" key="1">
    <citation type="submission" date="2023-11" db="EMBL/GenBank/DDBJ databases">
        <authorList>
            <person name="Poullet M."/>
        </authorList>
    </citation>
    <scope>NUCLEOTIDE SEQUENCE</scope>
    <source>
        <strain evidence="1">E1834</strain>
    </source>
</reference>
<sequence>MDSLITKYWTLKSLDVMLFIPRWIMNFWRSGNPHLINKFVCLDM</sequence>
<gene>
    <name evidence="1" type="ORF">MENTE1834_LOCUS13331</name>
</gene>
<organism evidence="1 2">
    <name type="scientific">Meloidogyne enterolobii</name>
    <name type="common">Root-knot nematode worm</name>
    <name type="synonym">Meloidogyne mayaguensis</name>
    <dbReference type="NCBI Taxonomy" id="390850"/>
    <lineage>
        <taxon>Eukaryota</taxon>
        <taxon>Metazoa</taxon>
        <taxon>Ecdysozoa</taxon>
        <taxon>Nematoda</taxon>
        <taxon>Chromadorea</taxon>
        <taxon>Rhabditida</taxon>
        <taxon>Tylenchina</taxon>
        <taxon>Tylenchomorpha</taxon>
        <taxon>Tylenchoidea</taxon>
        <taxon>Meloidogynidae</taxon>
        <taxon>Meloidogyninae</taxon>
        <taxon>Meloidogyne</taxon>
    </lineage>
</organism>
<dbReference type="Proteomes" id="UP001497535">
    <property type="component" value="Unassembled WGS sequence"/>
</dbReference>
<name>A0ACB0YK84_MELEN</name>
<dbReference type="EMBL" id="CAVMJV010000014">
    <property type="protein sequence ID" value="CAK5050524.1"/>
    <property type="molecule type" value="Genomic_DNA"/>
</dbReference>
<evidence type="ECO:0000313" key="2">
    <source>
        <dbReference type="Proteomes" id="UP001497535"/>
    </source>
</evidence>
<comment type="caution">
    <text evidence="1">The sequence shown here is derived from an EMBL/GenBank/DDBJ whole genome shotgun (WGS) entry which is preliminary data.</text>
</comment>